<dbReference type="EC" id="2.1.1.63" evidence="3"/>
<evidence type="ECO:0000313" key="10">
    <source>
        <dbReference type="EMBL" id="TKW60969.1"/>
    </source>
</evidence>
<dbReference type="InterPro" id="IPR036217">
    <property type="entry name" value="MethylDNA_cys_MeTrfase_DNAb"/>
</dbReference>
<dbReference type="PANTHER" id="PTHR10815">
    <property type="entry name" value="METHYLATED-DNA--PROTEIN-CYSTEINE METHYLTRANSFERASE"/>
    <property type="match status" value="1"/>
</dbReference>
<organism evidence="10 11">
    <name type="scientific">Blastochloris viridis</name>
    <name type="common">Rhodopseudomonas viridis</name>
    <dbReference type="NCBI Taxonomy" id="1079"/>
    <lineage>
        <taxon>Bacteria</taxon>
        <taxon>Pseudomonadati</taxon>
        <taxon>Pseudomonadota</taxon>
        <taxon>Alphaproteobacteria</taxon>
        <taxon>Hyphomicrobiales</taxon>
        <taxon>Blastochloridaceae</taxon>
        <taxon>Blastochloris</taxon>
    </lineage>
</organism>
<dbReference type="InterPro" id="IPR036388">
    <property type="entry name" value="WH-like_DNA-bd_sf"/>
</dbReference>
<evidence type="ECO:0000256" key="7">
    <source>
        <dbReference type="ARBA" id="ARBA00023204"/>
    </source>
</evidence>
<dbReference type="GO" id="GO:0003908">
    <property type="term" value="F:methylated-DNA-[protein]-cysteine S-methyltransferase activity"/>
    <property type="evidence" value="ECO:0007669"/>
    <property type="project" value="UniProtKB-EC"/>
</dbReference>
<dbReference type="AlphaFoldDB" id="A0A6N4RBD8"/>
<comment type="similarity">
    <text evidence="2">Belongs to the MGMT family.</text>
</comment>
<evidence type="ECO:0000256" key="1">
    <source>
        <dbReference type="ARBA" id="ARBA00001286"/>
    </source>
</evidence>
<evidence type="ECO:0000256" key="8">
    <source>
        <dbReference type="ARBA" id="ARBA00049348"/>
    </source>
</evidence>
<evidence type="ECO:0000256" key="4">
    <source>
        <dbReference type="ARBA" id="ARBA00022603"/>
    </source>
</evidence>
<dbReference type="GO" id="GO:0006281">
    <property type="term" value="P:DNA repair"/>
    <property type="evidence" value="ECO:0007669"/>
    <property type="project" value="UniProtKB-KW"/>
</dbReference>
<evidence type="ECO:0000259" key="9">
    <source>
        <dbReference type="Pfam" id="PF01035"/>
    </source>
</evidence>
<name>A0A6N4RBD8_BLAVI</name>
<comment type="catalytic activity">
    <reaction evidence="1">
        <text>a 4-O-methyl-thymidine in DNA + L-cysteinyl-[protein] = a thymidine in DNA + S-methyl-L-cysteinyl-[protein]</text>
        <dbReference type="Rhea" id="RHEA:53428"/>
        <dbReference type="Rhea" id="RHEA-COMP:10131"/>
        <dbReference type="Rhea" id="RHEA-COMP:10132"/>
        <dbReference type="Rhea" id="RHEA-COMP:13555"/>
        <dbReference type="Rhea" id="RHEA-COMP:13556"/>
        <dbReference type="ChEBI" id="CHEBI:29950"/>
        <dbReference type="ChEBI" id="CHEBI:82612"/>
        <dbReference type="ChEBI" id="CHEBI:137386"/>
        <dbReference type="ChEBI" id="CHEBI:137387"/>
        <dbReference type="EC" id="2.1.1.63"/>
    </reaction>
</comment>
<gene>
    <name evidence="10" type="ORF">DI628_06060</name>
</gene>
<keyword evidence="4 10" id="KW-0489">Methyltransferase</keyword>
<dbReference type="NCBIfam" id="TIGR00589">
    <property type="entry name" value="ogt"/>
    <property type="match status" value="1"/>
</dbReference>
<evidence type="ECO:0000256" key="2">
    <source>
        <dbReference type="ARBA" id="ARBA00008711"/>
    </source>
</evidence>
<dbReference type="PANTHER" id="PTHR10815:SF5">
    <property type="entry name" value="METHYLATED-DNA--PROTEIN-CYSTEINE METHYLTRANSFERASE"/>
    <property type="match status" value="1"/>
</dbReference>
<feature type="domain" description="Methylated-DNA-[protein]-cysteine S-methyltransferase DNA binding" evidence="9">
    <location>
        <begin position="70"/>
        <end position="150"/>
    </location>
</feature>
<dbReference type="SUPFAM" id="SSF46767">
    <property type="entry name" value="Methylated DNA-protein cysteine methyltransferase, C-terminal domain"/>
    <property type="match status" value="1"/>
</dbReference>
<evidence type="ECO:0000256" key="3">
    <source>
        <dbReference type="ARBA" id="ARBA00011918"/>
    </source>
</evidence>
<dbReference type="InterPro" id="IPR014048">
    <property type="entry name" value="MethylDNA_cys_MeTrfase_DNA-bd"/>
</dbReference>
<dbReference type="PROSITE" id="PS00374">
    <property type="entry name" value="MGMT"/>
    <property type="match status" value="1"/>
</dbReference>
<dbReference type="GO" id="GO:0032259">
    <property type="term" value="P:methylation"/>
    <property type="evidence" value="ECO:0007669"/>
    <property type="project" value="UniProtKB-KW"/>
</dbReference>
<dbReference type="InterPro" id="IPR001497">
    <property type="entry name" value="MethylDNA_cys_MeTrfase_AS"/>
</dbReference>
<dbReference type="CDD" id="cd06445">
    <property type="entry name" value="ATase"/>
    <property type="match status" value="1"/>
</dbReference>
<accession>A0A6N4RBD8</accession>
<keyword evidence="7" id="KW-0234">DNA repair</keyword>
<keyword evidence="6" id="KW-0227">DNA damage</keyword>
<dbReference type="Pfam" id="PF01035">
    <property type="entry name" value="DNA_binding_1"/>
    <property type="match status" value="1"/>
</dbReference>
<dbReference type="EMBL" id="VAFM01000002">
    <property type="protein sequence ID" value="TKW60969.1"/>
    <property type="molecule type" value="Genomic_DNA"/>
</dbReference>
<dbReference type="Proteomes" id="UP000320948">
    <property type="component" value="Unassembled WGS sequence"/>
</dbReference>
<dbReference type="Gene3D" id="1.10.10.10">
    <property type="entry name" value="Winged helix-like DNA-binding domain superfamily/Winged helix DNA-binding domain"/>
    <property type="match status" value="1"/>
</dbReference>
<proteinExistence type="inferred from homology"/>
<comment type="catalytic activity">
    <reaction evidence="8">
        <text>a 6-O-methyl-2'-deoxyguanosine in DNA + L-cysteinyl-[protein] = S-methyl-L-cysteinyl-[protein] + a 2'-deoxyguanosine in DNA</text>
        <dbReference type="Rhea" id="RHEA:24000"/>
        <dbReference type="Rhea" id="RHEA-COMP:10131"/>
        <dbReference type="Rhea" id="RHEA-COMP:10132"/>
        <dbReference type="Rhea" id="RHEA-COMP:11367"/>
        <dbReference type="Rhea" id="RHEA-COMP:11368"/>
        <dbReference type="ChEBI" id="CHEBI:29950"/>
        <dbReference type="ChEBI" id="CHEBI:82612"/>
        <dbReference type="ChEBI" id="CHEBI:85445"/>
        <dbReference type="ChEBI" id="CHEBI:85448"/>
        <dbReference type="EC" id="2.1.1.63"/>
    </reaction>
</comment>
<sequence>MKILSWLKTPLGPLWGPLDSEGNLTSVEWGEAPEGVEVVAGHPVQSLMEQYFAGVPVTGLPEHFTLQGTAFQQRVWAALMDIPYGKTVTYGELAATVGSHARAIGGAVGANPCPILVPCHRVMGAKDKMTGFSAPGGVVTKEWLLRHEGVIC</sequence>
<dbReference type="FunFam" id="1.10.10.10:FF:000214">
    <property type="entry name" value="Methylated-DNA--protein-cysteine methyltransferase"/>
    <property type="match status" value="1"/>
</dbReference>
<protein>
    <recommendedName>
        <fullName evidence="3">methylated-DNA--[protein]-cysteine S-methyltransferase</fullName>
        <ecNumber evidence="3">2.1.1.63</ecNumber>
    </recommendedName>
</protein>
<keyword evidence="5 10" id="KW-0808">Transferase</keyword>
<evidence type="ECO:0000313" key="11">
    <source>
        <dbReference type="Proteomes" id="UP000320948"/>
    </source>
</evidence>
<evidence type="ECO:0000256" key="5">
    <source>
        <dbReference type="ARBA" id="ARBA00022679"/>
    </source>
</evidence>
<reference evidence="10 11" key="1">
    <citation type="journal article" date="2017" name="Nat. Commun.">
        <title>In situ click chemistry generation of cyclooxygenase-2 inhibitors.</title>
        <authorList>
            <person name="Bhardwaj A."/>
            <person name="Kaur J."/>
            <person name="Wuest M."/>
            <person name="Wuest F."/>
        </authorList>
    </citation>
    <scope>NUCLEOTIDE SEQUENCE [LARGE SCALE GENOMIC DNA]</scope>
    <source>
        <strain evidence="10">S2_018_000_R2_106</strain>
    </source>
</reference>
<comment type="caution">
    <text evidence="10">The sequence shown here is derived from an EMBL/GenBank/DDBJ whole genome shotgun (WGS) entry which is preliminary data.</text>
</comment>
<evidence type="ECO:0000256" key="6">
    <source>
        <dbReference type="ARBA" id="ARBA00022763"/>
    </source>
</evidence>